<accession>A0A0L0NQR2</accession>
<reference evidence="2" key="1">
    <citation type="journal article" date="2015" name="BMC Genomics">
        <title>Draft genome of a commonly misdiagnosed multidrug resistant pathogen Candida auris.</title>
        <authorList>
            <person name="Chatterjee S."/>
            <person name="Alampalli S.V."/>
            <person name="Nageshan R.K."/>
            <person name="Chettiar S.T."/>
            <person name="Joshi S."/>
            <person name="Tatu U.S."/>
        </authorList>
    </citation>
    <scope>NUCLEOTIDE SEQUENCE [LARGE SCALE GENOMIC DNA]</scope>
    <source>
        <strain evidence="2">6684</strain>
    </source>
</reference>
<dbReference type="VEuPathDB" id="FungiDB:QG37_07248"/>
<gene>
    <name evidence="1" type="ORF">QG37_07248</name>
</gene>
<evidence type="ECO:0000313" key="2">
    <source>
        <dbReference type="Proteomes" id="UP000037122"/>
    </source>
</evidence>
<dbReference type="AlphaFoldDB" id="A0A0L0NQR2"/>
<evidence type="ECO:0000313" key="1">
    <source>
        <dbReference type="EMBL" id="KND96364.1"/>
    </source>
</evidence>
<dbReference type="EMBL" id="LGST01000056">
    <property type="protein sequence ID" value="KND96364.1"/>
    <property type="molecule type" value="Genomic_DNA"/>
</dbReference>
<organism evidence="1 2">
    <name type="scientific">Candidozyma auris</name>
    <name type="common">Yeast</name>
    <name type="synonym">Candida auris</name>
    <dbReference type="NCBI Taxonomy" id="498019"/>
    <lineage>
        <taxon>Eukaryota</taxon>
        <taxon>Fungi</taxon>
        <taxon>Dikarya</taxon>
        <taxon>Ascomycota</taxon>
        <taxon>Saccharomycotina</taxon>
        <taxon>Pichiomycetes</taxon>
        <taxon>Metschnikowiaceae</taxon>
        <taxon>Candidozyma</taxon>
    </lineage>
</organism>
<sequence>MGWKMNKFGSGTEKPGFVMAVSWDRDAVAVGWALEGFELGKRISLR</sequence>
<protein>
    <submittedName>
        <fullName evidence="1">Uncharacterized protein</fullName>
    </submittedName>
</protein>
<proteinExistence type="predicted"/>
<dbReference type="Proteomes" id="UP000037122">
    <property type="component" value="Unassembled WGS sequence"/>
</dbReference>
<name>A0A0L0NQR2_CANAR</name>
<comment type="caution">
    <text evidence="1">The sequence shown here is derived from an EMBL/GenBank/DDBJ whole genome shotgun (WGS) entry which is preliminary data.</text>
</comment>